<evidence type="ECO:0000256" key="1">
    <source>
        <dbReference type="ARBA" id="ARBA00022448"/>
    </source>
</evidence>
<dbReference type="Pfam" id="PF08402">
    <property type="entry name" value="TOBE_2"/>
    <property type="match status" value="1"/>
</dbReference>
<dbReference type="PROSITE" id="PS00211">
    <property type="entry name" value="ABC_TRANSPORTER_1"/>
    <property type="match status" value="1"/>
</dbReference>
<dbReference type="AlphaFoldDB" id="A0A2A4X6C2"/>
<dbReference type="Gene3D" id="2.40.50.100">
    <property type="match status" value="1"/>
</dbReference>
<dbReference type="PANTHER" id="PTHR42781">
    <property type="entry name" value="SPERMIDINE/PUTRESCINE IMPORT ATP-BINDING PROTEIN POTA"/>
    <property type="match status" value="1"/>
</dbReference>
<evidence type="ECO:0000259" key="4">
    <source>
        <dbReference type="PROSITE" id="PS50893"/>
    </source>
</evidence>
<dbReference type="SUPFAM" id="SSF50331">
    <property type="entry name" value="MOP-like"/>
    <property type="match status" value="1"/>
</dbReference>
<comment type="caution">
    <text evidence="5">The sequence shown here is derived from an EMBL/GenBank/DDBJ whole genome shotgun (WGS) entry which is preliminary data.</text>
</comment>
<protein>
    <submittedName>
        <fullName evidence="5">Spermidine/putrescine ABC transporter ATP-binding protein</fullName>
    </submittedName>
</protein>
<dbReference type="Proteomes" id="UP000218775">
    <property type="component" value="Unassembled WGS sequence"/>
</dbReference>
<dbReference type="GO" id="GO:0140359">
    <property type="term" value="F:ABC-type transporter activity"/>
    <property type="evidence" value="ECO:0007669"/>
    <property type="project" value="UniProtKB-ARBA"/>
</dbReference>
<dbReference type="PROSITE" id="PS50893">
    <property type="entry name" value="ABC_TRANSPORTER_2"/>
    <property type="match status" value="1"/>
</dbReference>
<accession>A0A2A4X6C2</accession>
<dbReference type="Pfam" id="PF00005">
    <property type="entry name" value="ABC_tran"/>
    <property type="match status" value="1"/>
</dbReference>
<name>A0A2A4X6C2_UNCAE</name>
<proteinExistence type="predicted"/>
<feature type="domain" description="ABC transporter" evidence="4">
    <location>
        <begin position="4"/>
        <end position="235"/>
    </location>
</feature>
<dbReference type="InterPro" id="IPR003439">
    <property type="entry name" value="ABC_transporter-like_ATP-bd"/>
</dbReference>
<dbReference type="InterPro" id="IPR050093">
    <property type="entry name" value="ABC_SmlMolc_Importer"/>
</dbReference>
<sequence length="365" mass="41309">MRSIRLKGISKSRESEKILDKINLTIPSGEFFALLGPSGCGKTTLLRIIAGLETQDEGTIHIGNLDISDLSINKRPVNMVFQNYALFPHLNIFNNVAYSLVIRKVAKDEIEAKVLKILKSFHLEKHIFKYPSQLSGGQQQRVALARAIINEPDVLLLDEPLAALDFKLREKMLLELIDLQDKIKTTFVYITHDQFEALTVADTMAIMNHNGEIEQIGTPKEIYEFPRSSFVAKFVGSTNLFSGTLHHLKTDPIFTTAHLGTFQCSLQGANPWTYEGVEASLSIRPEKIHISKKRLDNFINTLEGIVTQIVYYGRSTQYTVLVNNQFSVHVFEQNALHLEKPQESIDYDDAVFLHWHSSNSILLEV</sequence>
<evidence type="ECO:0000256" key="3">
    <source>
        <dbReference type="ARBA" id="ARBA00022840"/>
    </source>
</evidence>
<dbReference type="InterPro" id="IPR003593">
    <property type="entry name" value="AAA+_ATPase"/>
</dbReference>
<dbReference type="InterPro" id="IPR013611">
    <property type="entry name" value="Transp-assoc_OB_typ2"/>
</dbReference>
<dbReference type="Gene3D" id="3.40.50.300">
    <property type="entry name" value="P-loop containing nucleotide triphosphate hydrolases"/>
    <property type="match status" value="1"/>
</dbReference>
<dbReference type="SMART" id="SM00382">
    <property type="entry name" value="AAA"/>
    <property type="match status" value="1"/>
</dbReference>
<dbReference type="GO" id="GO:0016887">
    <property type="term" value="F:ATP hydrolysis activity"/>
    <property type="evidence" value="ECO:0007669"/>
    <property type="project" value="InterPro"/>
</dbReference>
<evidence type="ECO:0000313" key="5">
    <source>
        <dbReference type="EMBL" id="PCI78153.1"/>
    </source>
</evidence>
<reference evidence="6" key="1">
    <citation type="submission" date="2017-08" db="EMBL/GenBank/DDBJ databases">
        <title>A dynamic microbial community with high functional redundancy inhabits the cold, oxic subseafloor aquifer.</title>
        <authorList>
            <person name="Tully B.J."/>
            <person name="Wheat C.G."/>
            <person name="Glazer B.T."/>
            <person name="Huber J.A."/>
        </authorList>
    </citation>
    <scope>NUCLEOTIDE SEQUENCE [LARGE SCALE GENOMIC DNA]</scope>
</reference>
<evidence type="ECO:0000256" key="2">
    <source>
        <dbReference type="ARBA" id="ARBA00022741"/>
    </source>
</evidence>
<dbReference type="PANTHER" id="PTHR42781:SF4">
    <property type="entry name" value="SPERMIDINE_PUTRESCINE IMPORT ATP-BINDING PROTEIN POTA"/>
    <property type="match status" value="1"/>
</dbReference>
<dbReference type="InterPro" id="IPR017871">
    <property type="entry name" value="ABC_transporter-like_CS"/>
</dbReference>
<dbReference type="GO" id="GO:0005524">
    <property type="term" value="F:ATP binding"/>
    <property type="evidence" value="ECO:0007669"/>
    <property type="project" value="UniProtKB-KW"/>
</dbReference>
<keyword evidence="3 5" id="KW-0067">ATP-binding</keyword>
<dbReference type="FunFam" id="3.40.50.300:FF:000042">
    <property type="entry name" value="Maltose/maltodextrin ABC transporter, ATP-binding protein"/>
    <property type="match status" value="1"/>
</dbReference>
<evidence type="ECO:0000313" key="6">
    <source>
        <dbReference type="Proteomes" id="UP000218775"/>
    </source>
</evidence>
<keyword evidence="2" id="KW-0547">Nucleotide-binding</keyword>
<gene>
    <name evidence="5" type="ORF">COB21_01410</name>
</gene>
<keyword evidence="1" id="KW-0813">Transport</keyword>
<dbReference type="GO" id="GO:0043190">
    <property type="term" value="C:ATP-binding cassette (ABC) transporter complex"/>
    <property type="evidence" value="ECO:0007669"/>
    <property type="project" value="InterPro"/>
</dbReference>
<dbReference type="SUPFAM" id="SSF52540">
    <property type="entry name" value="P-loop containing nucleoside triphosphate hydrolases"/>
    <property type="match status" value="1"/>
</dbReference>
<dbReference type="EMBL" id="NVUK01000008">
    <property type="protein sequence ID" value="PCI78153.1"/>
    <property type="molecule type" value="Genomic_DNA"/>
</dbReference>
<dbReference type="InterPro" id="IPR027417">
    <property type="entry name" value="P-loop_NTPase"/>
</dbReference>
<dbReference type="InterPro" id="IPR008995">
    <property type="entry name" value="Mo/tungstate-bd_C_term_dom"/>
</dbReference>
<organism evidence="5 6">
    <name type="scientific">Aerophobetes bacterium</name>
    <dbReference type="NCBI Taxonomy" id="2030807"/>
    <lineage>
        <taxon>Bacteria</taxon>
        <taxon>Candidatus Aerophobota</taxon>
    </lineage>
</organism>